<keyword evidence="6 11" id="KW-0805">Transcription regulation</keyword>
<dbReference type="CDD" id="cd06960">
    <property type="entry name" value="NR_DBD_HNF4A"/>
    <property type="match status" value="1"/>
</dbReference>
<dbReference type="InterPro" id="IPR049636">
    <property type="entry name" value="HNF4-like_DBD"/>
</dbReference>
<evidence type="ECO:0000256" key="6">
    <source>
        <dbReference type="ARBA" id="ARBA00023015"/>
    </source>
</evidence>
<dbReference type="GO" id="GO:0000978">
    <property type="term" value="F:RNA polymerase II cis-regulatory region sequence-specific DNA binding"/>
    <property type="evidence" value="ECO:0007669"/>
    <property type="project" value="InterPro"/>
</dbReference>
<dbReference type="SMART" id="SM00399">
    <property type="entry name" value="ZnF_C4"/>
    <property type="match status" value="1"/>
</dbReference>
<dbReference type="Proteomes" id="UP001175271">
    <property type="component" value="Unassembled WGS sequence"/>
</dbReference>
<gene>
    <name evidence="14" type="ORF">QR680_006194</name>
</gene>
<organism evidence="14 15">
    <name type="scientific">Steinernema hermaphroditum</name>
    <dbReference type="NCBI Taxonomy" id="289476"/>
    <lineage>
        <taxon>Eukaryota</taxon>
        <taxon>Metazoa</taxon>
        <taxon>Ecdysozoa</taxon>
        <taxon>Nematoda</taxon>
        <taxon>Chromadorea</taxon>
        <taxon>Rhabditida</taxon>
        <taxon>Tylenchina</taxon>
        <taxon>Panagrolaimomorpha</taxon>
        <taxon>Strongyloidoidea</taxon>
        <taxon>Steinernematidae</taxon>
        <taxon>Steinernema</taxon>
    </lineage>
</organism>
<keyword evidence="10 11" id="KW-0539">Nucleus</keyword>
<accession>A0AA39HUM1</accession>
<evidence type="ECO:0000259" key="12">
    <source>
        <dbReference type="PROSITE" id="PS51030"/>
    </source>
</evidence>
<reference evidence="14" key="1">
    <citation type="submission" date="2023-06" db="EMBL/GenBank/DDBJ databases">
        <title>Genomic analysis of the entomopathogenic nematode Steinernema hermaphroditum.</title>
        <authorList>
            <person name="Schwarz E.M."/>
            <person name="Heppert J.K."/>
            <person name="Baniya A."/>
            <person name="Schwartz H.T."/>
            <person name="Tan C.-H."/>
            <person name="Antoshechkin I."/>
            <person name="Sternberg P.W."/>
            <person name="Goodrich-Blair H."/>
            <person name="Dillman A.R."/>
        </authorList>
    </citation>
    <scope>NUCLEOTIDE SEQUENCE</scope>
    <source>
        <strain evidence="14">PS9179</strain>
        <tissue evidence="14">Whole animal</tissue>
    </source>
</reference>
<dbReference type="InterPro" id="IPR000536">
    <property type="entry name" value="Nucl_hrmn_rcpt_lig-bd"/>
</dbReference>
<dbReference type="Pfam" id="PF00105">
    <property type="entry name" value="zf-C4"/>
    <property type="match status" value="1"/>
</dbReference>
<dbReference type="PROSITE" id="PS51257">
    <property type="entry name" value="PROKAR_LIPOPROTEIN"/>
    <property type="match status" value="1"/>
</dbReference>
<dbReference type="AlphaFoldDB" id="A0AA39HUM1"/>
<evidence type="ECO:0000256" key="8">
    <source>
        <dbReference type="ARBA" id="ARBA00023163"/>
    </source>
</evidence>
<dbReference type="PROSITE" id="PS51843">
    <property type="entry name" value="NR_LBD"/>
    <property type="match status" value="1"/>
</dbReference>
<dbReference type="PRINTS" id="PR00047">
    <property type="entry name" value="STROIDFINGER"/>
</dbReference>
<evidence type="ECO:0000256" key="4">
    <source>
        <dbReference type="ARBA" id="ARBA00022771"/>
    </source>
</evidence>
<dbReference type="PROSITE" id="PS51030">
    <property type="entry name" value="NUCLEAR_REC_DBD_2"/>
    <property type="match status" value="1"/>
</dbReference>
<protein>
    <recommendedName>
        <fullName evidence="16">Nuclear receptor domain-containing protein</fullName>
    </recommendedName>
</protein>
<keyword evidence="7 11" id="KW-0238">DNA-binding</keyword>
<evidence type="ECO:0000256" key="5">
    <source>
        <dbReference type="ARBA" id="ARBA00022833"/>
    </source>
</evidence>
<dbReference type="GO" id="GO:0003700">
    <property type="term" value="F:DNA-binding transcription factor activity"/>
    <property type="evidence" value="ECO:0007669"/>
    <property type="project" value="InterPro"/>
</dbReference>
<dbReference type="InterPro" id="IPR013088">
    <property type="entry name" value="Znf_NHR/GATA"/>
</dbReference>
<keyword evidence="8 11" id="KW-0804">Transcription</keyword>
<evidence type="ECO:0000256" key="2">
    <source>
        <dbReference type="ARBA" id="ARBA00005993"/>
    </source>
</evidence>
<feature type="domain" description="NR LBD" evidence="13">
    <location>
        <begin position="142"/>
        <end position="375"/>
    </location>
</feature>
<dbReference type="InterPro" id="IPR001628">
    <property type="entry name" value="Znf_hrmn_rcpt"/>
</dbReference>
<keyword evidence="3 11" id="KW-0479">Metal-binding</keyword>
<dbReference type="Gene3D" id="1.10.565.10">
    <property type="entry name" value="Retinoid X Receptor"/>
    <property type="match status" value="1"/>
</dbReference>
<evidence type="ECO:0000256" key="11">
    <source>
        <dbReference type="RuleBase" id="RU004334"/>
    </source>
</evidence>
<comment type="similarity">
    <text evidence="2 11">Belongs to the nuclear hormone receptor family.</text>
</comment>
<dbReference type="GO" id="GO:0005634">
    <property type="term" value="C:nucleus"/>
    <property type="evidence" value="ECO:0007669"/>
    <property type="project" value="UniProtKB-SubCell"/>
</dbReference>
<dbReference type="InterPro" id="IPR035500">
    <property type="entry name" value="NHR-like_dom_sf"/>
</dbReference>
<dbReference type="PANTHER" id="PTHR24083">
    <property type="entry name" value="NUCLEAR HORMONE RECEPTOR"/>
    <property type="match status" value="1"/>
</dbReference>
<evidence type="ECO:0000313" key="15">
    <source>
        <dbReference type="Proteomes" id="UP001175271"/>
    </source>
</evidence>
<keyword evidence="4 11" id="KW-0863">Zinc-finger</keyword>
<evidence type="ECO:0000313" key="14">
    <source>
        <dbReference type="EMBL" id="KAK0412405.1"/>
    </source>
</evidence>
<keyword evidence="15" id="KW-1185">Reference proteome</keyword>
<sequence length="375" mass="43287">MSHPRTPSTCLICGNIANCCHYGAVSCNCCKTFFRRQVLSEKKVSCAKGGKCKIETGLRLCRACRYEKCIKVGMSPRRVFDNMSRKGRNSPTLSLSLMDTPRDGAFDALLNNLLYIERKIKILRDSEYFPYSLTSSIEDFLLQPSPLNQTHDYHIITNWSKPVEWVMFSSDLAHLPYKLWSYVEIVLGIEFYKTFDFFNKLDHSDKLCLLRATLRQVRLFHSCYDSYFRGYKEICVDPDGYVPFAHPYYRGSAFDKFHKATCVSACDDVKMTIEKAVILKAIIALNHDAPNLSDKAKELITEERLKYMNTLMNVVKLESPCGTWFSNFVRLYSIVNRNIFATNCLTNLFFAKIFPLISTSTDHKLERIWAELIIE</sequence>
<evidence type="ECO:0000256" key="3">
    <source>
        <dbReference type="ARBA" id="ARBA00022723"/>
    </source>
</evidence>
<evidence type="ECO:0000259" key="13">
    <source>
        <dbReference type="PROSITE" id="PS51843"/>
    </source>
</evidence>
<evidence type="ECO:0000256" key="10">
    <source>
        <dbReference type="ARBA" id="ARBA00023242"/>
    </source>
</evidence>
<comment type="subcellular location">
    <subcellularLocation>
        <location evidence="1 11">Nucleus</location>
    </subcellularLocation>
</comment>
<dbReference type="Pfam" id="PF00104">
    <property type="entry name" value="Hormone_recep"/>
    <property type="match status" value="1"/>
</dbReference>
<feature type="domain" description="Nuclear receptor" evidence="12">
    <location>
        <begin position="7"/>
        <end position="81"/>
    </location>
</feature>
<proteinExistence type="inferred from homology"/>
<dbReference type="GO" id="GO:0008270">
    <property type="term" value="F:zinc ion binding"/>
    <property type="evidence" value="ECO:0007669"/>
    <property type="project" value="UniProtKB-KW"/>
</dbReference>
<dbReference type="PROSITE" id="PS00031">
    <property type="entry name" value="NUCLEAR_REC_DBD_1"/>
    <property type="match status" value="1"/>
</dbReference>
<keyword evidence="9 11" id="KW-0675">Receptor</keyword>
<dbReference type="SUPFAM" id="SSF48508">
    <property type="entry name" value="Nuclear receptor ligand-binding domain"/>
    <property type="match status" value="1"/>
</dbReference>
<dbReference type="SMART" id="SM00430">
    <property type="entry name" value="HOLI"/>
    <property type="match status" value="1"/>
</dbReference>
<dbReference type="EMBL" id="JAUCMV010000003">
    <property type="protein sequence ID" value="KAK0412405.1"/>
    <property type="molecule type" value="Genomic_DNA"/>
</dbReference>
<evidence type="ECO:0000256" key="7">
    <source>
        <dbReference type="ARBA" id="ARBA00023125"/>
    </source>
</evidence>
<keyword evidence="5 11" id="KW-0862">Zinc</keyword>
<name>A0AA39HUM1_9BILA</name>
<dbReference type="Gene3D" id="3.30.50.10">
    <property type="entry name" value="Erythroid Transcription Factor GATA-1, subunit A"/>
    <property type="match status" value="1"/>
</dbReference>
<evidence type="ECO:0008006" key="16">
    <source>
        <dbReference type="Google" id="ProtNLM"/>
    </source>
</evidence>
<dbReference type="SUPFAM" id="SSF57716">
    <property type="entry name" value="Glucocorticoid receptor-like (DNA-binding domain)"/>
    <property type="match status" value="1"/>
</dbReference>
<evidence type="ECO:0000256" key="1">
    <source>
        <dbReference type="ARBA" id="ARBA00004123"/>
    </source>
</evidence>
<evidence type="ECO:0000256" key="9">
    <source>
        <dbReference type="ARBA" id="ARBA00023170"/>
    </source>
</evidence>
<dbReference type="InterPro" id="IPR050274">
    <property type="entry name" value="Nuclear_hormone_rcpt_NR2"/>
</dbReference>
<comment type="caution">
    <text evidence="14">The sequence shown here is derived from an EMBL/GenBank/DDBJ whole genome shotgun (WGS) entry which is preliminary data.</text>
</comment>